<dbReference type="GO" id="GO:0003700">
    <property type="term" value="F:DNA-binding transcription factor activity"/>
    <property type="evidence" value="ECO:0007669"/>
    <property type="project" value="InterPro"/>
</dbReference>
<keyword evidence="2" id="KW-0238">DNA-binding</keyword>
<sequence>MDYHLSKRTLYELKTTWEAIEDVFSMHFARYGLSSAKFNALIHLYMAGDRGLTQSELGNKLLVARATITGLVERLEKEDLVVRSTDPSDKRVFRVCLTNRAFALMHAFLPVHNDYMCKVISALDRHEKEALISLLEKIRKGLGSV</sequence>
<proteinExistence type="predicted"/>
<dbReference type="SUPFAM" id="SSF46785">
    <property type="entry name" value="Winged helix' DNA-binding domain"/>
    <property type="match status" value="1"/>
</dbReference>
<evidence type="ECO:0000259" key="4">
    <source>
        <dbReference type="PROSITE" id="PS50995"/>
    </source>
</evidence>
<reference evidence="6" key="1">
    <citation type="submission" date="2016-10" db="EMBL/GenBank/DDBJ databases">
        <authorList>
            <person name="Varghese N."/>
            <person name="Submissions S."/>
        </authorList>
    </citation>
    <scope>NUCLEOTIDE SEQUENCE [LARGE SCALE GENOMIC DNA]</scope>
    <source>
        <strain evidence="6">DSM 17038</strain>
    </source>
</reference>
<dbReference type="Pfam" id="PF12802">
    <property type="entry name" value="MarR_2"/>
    <property type="match status" value="1"/>
</dbReference>
<dbReference type="PANTHER" id="PTHR42756">
    <property type="entry name" value="TRANSCRIPTIONAL REGULATOR, MARR"/>
    <property type="match status" value="1"/>
</dbReference>
<evidence type="ECO:0000313" key="5">
    <source>
        <dbReference type="EMBL" id="SFG11621.1"/>
    </source>
</evidence>
<dbReference type="Gene3D" id="1.10.10.10">
    <property type="entry name" value="Winged helix-like DNA-binding domain superfamily/Winged helix DNA-binding domain"/>
    <property type="match status" value="1"/>
</dbReference>
<dbReference type="EMBL" id="FOOX01000002">
    <property type="protein sequence ID" value="SFG11621.1"/>
    <property type="molecule type" value="Genomic_DNA"/>
</dbReference>
<dbReference type="STRING" id="341036.SAMN05660649_00736"/>
<evidence type="ECO:0000313" key="6">
    <source>
        <dbReference type="Proteomes" id="UP000199337"/>
    </source>
</evidence>
<dbReference type="PROSITE" id="PS50995">
    <property type="entry name" value="HTH_MARR_2"/>
    <property type="match status" value="1"/>
</dbReference>
<accession>A0A1I2PDU6</accession>
<evidence type="ECO:0000256" key="1">
    <source>
        <dbReference type="ARBA" id="ARBA00023015"/>
    </source>
</evidence>
<gene>
    <name evidence="5" type="ORF">SAMN05660649_00736</name>
</gene>
<keyword evidence="6" id="KW-1185">Reference proteome</keyword>
<dbReference type="PRINTS" id="PR00598">
    <property type="entry name" value="HTHMARR"/>
</dbReference>
<dbReference type="PANTHER" id="PTHR42756:SF1">
    <property type="entry name" value="TRANSCRIPTIONAL REPRESSOR OF EMRAB OPERON"/>
    <property type="match status" value="1"/>
</dbReference>
<dbReference type="RefSeq" id="WP_238456289.1">
    <property type="nucleotide sequence ID" value="NZ_FOOX01000002.1"/>
</dbReference>
<feature type="domain" description="HTH marR-type" evidence="4">
    <location>
        <begin position="1"/>
        <end position="140"/>
    </location>
</feature>
<dbReference type="SMART" id="SM00347">
    <property type="entry name" value="HTH_MARR"/>
    <property type="match status" value="1"/>
</dbReference>
<dbReference type="InterPro" id="IPR000835">
    <property type="entry name" value="HTH_MarR-typ"/>
</dbReference>
<evidence type="ECO:0000256" key="2">
    <source>
        <dbReference type="ARBA" id="ARBA00023125"/>
    </source>
</evidence>
<dbReference type="PROSITE" id="PS01117">
    <property type="entry name" value="HTH_MARR_1"/>
    <property type="match status" value="1"/>
</dbReference>
<dbReference type="InterPro" id="IPR036388">
    <property type="entry name" value="WH-like_DNA-bd_sf"/>
</dbReference>
<dbReference type="Proteomes" id="UP000199337">
    <property type="component" value="Unassembled WGS sequence"/>
</dbReference>
<dbReference type="GO" id="GO:0003677">
    <property type="term" value="F:DNA binding"/>
    <property type="evidence" value="ECO:0007669"/>
    <property type="project" value="UniProtKB-KW"/>
</dbReference>
<dbReference type="InterPro" id="IPR036390">
    <property type="entry name" value="WH_DNA-bd_sf"/>
</dbReference>
<dbReference type="InterPro" id="IPR023187">
    <property type="entry name" value="Tscrpt_reg_MarR-type_CS"/>
</dbReference>
<protein>
    <submittedName>
        <fullName evidence="5">MarR family transcriptional regulator, 2-MHQ and catechol-resistance regulon repressor</fullName>
    </submittedName>
</protein>
<evidence type="ECO:0000256" key="3">
    <source>
        <dbReference type="ARBA" id="ARBA00023163"/>
    </source>
</evidence>
<name>A0A1I2PDU6_9FIRM</name>
<organism evidence="5 6">
    <name type="scientific">Desulfotruncus arcticus DSM 17038</name>
    <dbReference type="NCBI Taxonomy" id="1121424"/>
    <lineage>
        <taxon>Bacteria</taxon>
        <taxon>Bacillati</taxon>
        <taxon>Bacillota</taxon>
        <taxon>Clostridia</taxon>
        <taxon>Eubacteriales</taxon>
        <taxon>Desulfallaceae</taxon>
        <taxon>Desulfotruncus</taxon>
    </lineage>
</organism>
<keyword evidence="1" id="KW-0805">Transcription regulation</keyword>
<dbReference type="AlphaFoldDB" id="A0A1I2PDU6"/>
<keyword evidence="3" id="KW-0804">Transcription</keyword>